<protein>
    <submittedName>
        <fullName evidence="2">Uncharacterized protein</fullName>
    </submittedName>
</protein>
<sequence length="306" mass="33634">MQRPDIRRKGEGASTSGQSDTQPGGDHVDKEAEYRRHEDIPEGAGAQDPGGMAMRHTNPMSTSYPARISSWLGLSYKARALVQDPRRIHPPADRQANSIVTARRMTCQAHLCSPTMTQPSSVRGFSTTSPRSSRTFSLHRSSIRVISRLHWLRSITSPHSAITHRRPNHSFIRVGHSIHPSRRSTTIRPTTPRRSHWPTRLSAHGHSGHRGITIRPHAAHHPISTIAQRERATETRQRDISDLATHALPPHRTARSLVSMGCVRTPALGVPLLSAQTASLLGVLNQVYLVPDAGGDGTAFLLASHV</sequence>
<keyword evidence="3" id="KW-1185">Reference proteome</keyword>
<feature type="compositionally biased region" description="Polar residues" evidence="1">
    <location>
        <begin position="13"/>
        <end position="22"/>
    </location>
</feature>
<reference evidence="2 3" key="1">
    <citation type="journal article" date="2023" name="Plants (Basel)">
        <title>Bridging the Gap: Combining Genomics and Transcriptomics Approaches to Understand Stylosanthes scabra, an Orphan Legume from the Brazilian Caatinga.</title>
        <authorList>
            <person name="Ferreira-Neto J.R.C."/>
            <person name="da Silva M.D."/>
            <person name="Binneck E."/>
            <person name="de Melo N.F."/>
            <person name="da Silva R.H."/>
            <person name="de Melo A.L.T.M."/>
            <person name="Pandolfi V."/>
            <person name="Bustamante F.O."/>
            <person name="Brasileiro-Vidal A.C."/>
            <person name="Benko-Iseppon A.M."/>
        </authorList>
    </citation>
    <scope>NUCLEOTIDE SEQUENCE [LARGE SCALE GENOMIC DNA]</scope>
    <source>
        <tissue evidence="2">Leaves</tissue>
    </source>
</reference>
<feature type="non-terminal residue" evidence="2">
    <location>
        <position position="306"/>
    </location>
</feature>
<evidence type="ECO:0000313" key="2">
    <source>
        <dbReference type="EMBL" id="MED6139059.1"/>
    </source>
</evidence>
<name>A0ABU6SRI6_9FABA</name>
<organism evidence="2 3">
    <name type="scientific">Stylosanthes scabra</name>
    <dbReference type="NCBI Taxonomy" id="79078"/>
    <lineage>
        <taxon>Eukaryota</taxon>
        <taxon>Viridiplantae</taxon>
        <taxon>Streptophyta</taxon>
        <taxon>Embryophyta</taxon>
        <taxon>Tracheophyta</taxon>
        <taxon>Spermatophyta</taxon>
        <taxon>Magnoliopsida</taxon>
        <taxon>eudicotyledons</taxon>
        <taxon>Gunneridae</taxon>
        <taxon>Pentapetalae</taxon>
        <taxon>rosids</taxon>
        <taxon>fabids</taxon>
        <taxon>Fabales</taxon>
        <taxon>Fabaceae</taxon>
        <taxon>Papilionoideae</taxon>
        <taxon>50 kb inversion clade</taxon>
        <taxon>dalbergioids sensu lato</taxon>
        <taxon>Dalbergieae</taxon>
        <taxon>Pterocarpus clade</taxon>
        <taxon>Stylosanthes</taxon>
    </lineage>
</organism>
<feature type="region of interest" description="Disordered" evidence="1">
    <location>
        <begin position="1"/>
        <end position="61"/>
    </location>
</feature>
<gene>
    <name evidence="2" type="ORF">PIB30_080292</name>
</gene>
<feature type="compositionally biased region" description="Basic and acidic residues" evidence="1">
    <location>
        <begin position="26"/>
        <end position="40"/>
    </location>
</feature>
<evidence type="ECO:0000256" key="1">
    <source>
        <dbReference type="SAM" id="MobiDB-lite"/>
    </source>
</evidence>
<dbReference type="EMBL" id="JASCZI010061580">
    <property type="protein sequence ID" value="MED6139059.1"/>
    <property type="molecule type" value="Genomic_DNA"/>
</dbReference>
<accession>A0ABU6SRI6</accession>
<feature type="region of interest" description="Disordered" evidence="1">
    <location>
        <begin position="181"/>
        <end position="208"/>
    </location>
</feature>
<comment type="caution">
    <text evidence="2">The sequence shown here is derived from an EMBL/GenBank/DDBJ whole genome shotgun (WGS) entry which is preliminary data.</text>
</comment>
<feature type="compositionally biased region" description="Basic and acidic residues" evidence="1">
    <location>
        <begin position="1"/>
        <end position="11"/>
    </location>
</feature>
<dbReference type="Proteomes" id="UP001341840">
    <property type="component" value="Unassembled WGS sequence"/>
</dbReference>
<evidence type="ECO:0000313" key="3">
    <source>
        <dbReference type="Proteomes" id="UP001341840"/>
    </source>
</evidence>
<proteinExistence type="predicted"/>